<sequence>MKTAIFFTICVTTIIHSVPVSSRVPPPRSETGGRTRPPSRCVSPSTCLANANRRIRQILQRYQKPDYITSLSQPVCPKTHSKEVQQQVMNLKESFKQNTGSITQCTANDDEESGDSEEDFNNDEDEYLVEQSKRQMSDDEADVLNELQLSATTNLNNLINVQKEGCTEKGEVDPNTNTINMCKSCRYTITLISSNFFPTSFVHFRCGNGADITCLCSEGACKKRQLRHHIGRVKGQGQHAALTITTGCSCEVLNESVLNILVKD</sequence>
<evidence type="ECO:0000256" key="1">
    <source>
        <dbReference type="SAM" id="MobiDB-lite"/>
    </source>
</evidence>
<dbReference type="RefSeq" id="XP_066932745.1">
    <property type="nucleotide sequence ID" value="XM_067076644.1"/>
</dbReference>
<evidence type="ECO:0008006" key="5">
    <source>
        <dbReference type="Google" id="ProtNLM"/>
    </source>
</evidence>
<accession>A0A7M5XD82</accession>
<feature type="region of interest" description="Disordered" evidence="1">
    <location>
        <begin position="99"/>
        <end position="122"/>
    </location>
</feature>
<organism evidence="3 4">
    <name type="scientific">Clytia hemisphaerica</name>
    <dbReference type="NCBI Taxonomy" id="252671"/>
    <lineage>
        <taxon>Eukaryota</taxon>
        <taxon>Metazoa</taxon>
        <taxon>Cnidaria</taxon>
        <taxon>Hydrozoa</taxon>
        <taxon>Hydroidolina</taxon>
        <taxon>Leptothecata</taxon>
        <taxon>Obeliida</taxon>
        <taxon>Clytiidae</taxon>
        <taxon>Clytia</taxon>
    </lineage>
</organism>
<keyword evidence="2" id="KW-0732">Signal</keyword>
<feature type="chain" id="PRO_5029716500" description="Cnidarian restricted protein" evidence="2">
    <location>
        <begin position="23"/>
        <end position="264"/>
    </location>
</feature>
<keyword evidence="4" id="KW-1185">Reference proteome</keyword>
<evidence type="ECO:0000256" key="2">
    <source>
        <dbReference type="SAM" id="SignalP"/>
    </source>
</evidence>
<dbReference type="Proteomes" id="UP000594262">
    <property type="component" value="Unplaced"/>
</dbReference>
<dbReference type="GeneID" id="136820460"/>
<reference evidence="3" key="1">
    <citation type="submission" date="2021-01" db="UniProtKB">
        <authorList>
            <consortium name="EnsemblMetazoa"/>
        </authorList>
    </citation>
    <scope>IDENTIFICATION</scope>
</reference>
<feature type="region of interest" description="Disordered" evidence="1">
    <location>
        <begin position="20"/>
        <end position="43"/>
    </location>
</feature>
<evidence type="ECO:0000313" key="4">
    <source>
        <dbReference type="Proteomes" id="UP000594262"/>
    </source>
</evidence>
<dbReference type="EnsemblMetazoa" id="CLYHEMT021657.1">
    <property type="protein sequence ID" value="CLYHEMP021657.1"/>
    <property type="gene ID" value="CLYHEMG021657"/>
</dbReference>
<evidence type="ECO:0000313" key="3">
    <source>
        <dbReference type="EnsemblMetazoa" id="CLYHEMP021657.1"/>
    </source>
</evidence>
<feature type="signal peptide" evidence="2">
    <location>
        <begin position="1"/>
        <end position="22"/>
    </location>
</feature>
<dbReference type="AlphaFoldDB" id="A0A7M5XD82"/>
<name>A0A7M5XD82_9CNID</name>
<proteinExistence type="predicted"/>
<feature type="compositionally biased region" description="Acidic residues" evidence="1">
    <location>
        <begin position="108"/>
        <end position="122"/>
    </location>
</feature>
<protein>
    <recommendedName>
        <fullName evidence="5">Cnidarian restricted protein</fullName>
    </recommendedName>
</protein>